<sequence length="169" mass="19802">MEYSGKRTDVVDFGGEMDYSHVQWFQDRPPRPTPAPQPAPQPQYHPSPHVIERNDMFVYALSAAPNILYQRYRQFGQLGVLGWCSEFSELIDNLKALGFEGNMFVATREQALKTCEQLLQLKLEDVKMQLIIMYLSTQVARLRRFLDADRIWDDYPEPQFPLEPKYQQL</sequence>
<name>A0A9W8MYW2_9AGAR</name>
<keyword evidence="3" id="KW-1185">Reference proteome</keyword>
<evidence type="ECO:0000313" key="3">
    <source>
        <dbReference type="Proteomes" id="UP001148786"/>
    </source>
</evidence>
<dbReference type="AlphaFoldDB" id="A0A9W8MYW2"/>
<dbReference type="OrthoDB" id="2626014at2759"/>
<protein>
    <submittedName>
        <fullName evidence="2">Uncharacterized protein</fullName>
    </submittedName>
</protein>
<organism evidence="2 3">
    <name type="scientific">Agrocybe chaxingu</name>
    <dbReference type="NCBI Taxonomy" id="84603"/>
    <lineage>
        <taxon>Eukaryota</taxon>
        <taxon>Fungi</taxon>
        <taxon>Dikarya</taxon>
        <taxon>Basidiomycota</taxon>
        <taxon>Agaricomycotina</taxon>
        <taxon>Agaricomycetes</taxon>
        <taxon>Agaricomycetidae</taxon>
        <taxon>Agaricales</taxon>
        <taxon>Agaricineae</taxon>
        <taxon>Strophariaceae</taxon>
        <taxon>Agrocybe</taxon>
    </lineage>
</organism>
<feature type="compositionally biased region" description="Pro residues" evidence="1">
    <location>
        <begin position="31"/>
        <end position="45"/>
    </location>
</feature>
<proteinExistence type="predicted"/>
<comment type="caution">
    <text evidence="2">The sequence shown here is derived from an EMBL/GenBank/DDBJ whole genome shotgun (WGS) entry which is preliminary data.</text>
</comment>
<reference evidence="2" key="1">
    <citation type="submission" date="2022-07" db="EMBL/GenBank/DDBJ databases">
        <title>Genome Sequence of Agrocybe chaxingu.</title>
        <authorList>
            <person name="Buettner E."/>
        </authorList>
    </citation>
    <scope>NUCLEOTIDE SEQUENCE</scope>
    <source>
        <strain evidence="2">MP-N11</strain>
    </source>
</reference>
<evidence type="ECO:0000313" key="2">
    <source>
        <dbReference type="EMBL" id="KAJ3514397.1"/>
    </source>
</evidence>
<accession>A0A9W8MYW2</accession>
<evidence type="ECO:0000256" key="1">
    <source>
        <dbReference type="SAM" id="MobiDB-lite"/>
    </source>
</evidence>
<dbReference type="Proteomes" id="UP001148786">
    <property type="component" value="Unassembled WGS sequence"/>
</dbReference>
<feature type="region of interest" description="Disordered" evidence="1">
    <location>
        <begin position="25"/>
        <end position="46"/>
    </location>
</feature>
<gene>
    <name evidence="2" type="ORF">NLJ89_g2406</name>
</gene>
<dbReference type="EMBL" id="JANKHO010000147">
    <property type="protein sequence ID" value="KAJ3514397.1"/>
    <property type="molecule type" value="Genomic_DNA"/>
</dbReference>